<reference evidence="1" key="1">
    <citation type="submission" date="2021-09" db="EMBL/GenBank/DDBJ databases">
        <authorList>
            <person name="Martin H S."/>
        </authorList>
    </citation>
    <scope>NUCLEOTIDE SEQUENCE</scope>
</reference>
<accession>A0A8J2VR48</accession>
<name>A0A8J2VR48_9NEOP</name>
<keyword evidence="2" id="KW-1185">Reference proteome</keyword>
<gene>
    <name evidence="1" type="ORF">DCHRY22_LOCUS2867</name>
</gene>
<protein>
    <submittedName>
        <fullName evidence="1">(African queen) hypothetical protein</fullName>
    </submittedName>
</protein>
<comment type="caution">
    <text evidence="1">The sequence shown here is derived from an EMBL/GenBank/DDBJ whole genome shotgun (WGS) entry which is preliminary data.</text>
</comment>
<dbReference type="OrthoDB" id="7279811at2759"/>
<proteinExistence type="predicted"/>
<organism evidence="1 2">
    <name type="scientific">Danaus chrysippus</name>
    <name type="common">African queen</name>
    <dbReference type="NCBI Taxonomy" id="151541"/>
    <lineage>
        <taxon>Eukaryota</taxon>
        <taxon>Metazoa</taxon>
        <taxon>Ecdysozoa</taxon>
        <taxon>Arthropoda</taxon>
        <taxon>Hexapoda</taxon>
        <taxon>Insecta</taxon>
        <taxon>Pterygota</taxon>
        <taxon>Neoptera</taxon>
        <taxon>Endopterygota</taxon>
        <taxon>Lepidoptera</taxon>
        <taxon>Glossata</taxon>
        <taxon>Ditrysia</taxon>
        <taxon>Papilionoidea</taxon>
        <taxon>Nymphalidae</taxon>
        <taxon>Danainae</taxon>
        <taxon>Danaini</taxon>
        <taxon>Danaina</taxon>
        <taxon>Danaus</taxon>
        <taxon>Anosia</taxon>
    </lineage>
</organism>
<dbReference type="AlphaFoldDB" id="A0A8J2VR48"/>
<dbReference type="Proteomes" id="UP000789524">
    <property type="component" value="Unassembled WGS sequence"/>
</dbReference>
<evidence type="ECO:0000313" key="1">
    <source>
        <dbReference type="EMBL" id="CAG9561336.1"/>
    </source>
</evidence>
<sequence>MRHANRRHNSVESTSWSLRFVALSQDGHGRSIRPRYCFLVMEKYKRSPHIRHTRDAGSFRCGHSALVLEISMYDIIETSGNNARYVLPRRGSRRDWHYE</sequence>
<dbReference type="EMBL" id="CAKASE010000046">
    <property type="protein sequence ID" value="CAG9561336.1"/>
    <property type="molecule type" value="Genomic_DNA"/>
</dbReference>
<evidence type="ECO:0000313" key="2">
    <source>
        <dbReference type="Proteomes" id="UP000789524"/>
    </source>
</evidence>